<evidence type="ECO:0000313" key="2">
    <source>
        <dbReference type="Proteomes" id="UP000238801"/>
    </source>
</evidence>
<evidence type="ECO:0000313" key="1">
    <source>
        <dbReference type="EMBL" id="PRY94800.1"/>
    </source>
</evidence>
<dbReference type="AlphaFoldDB" id="A0A2T0X775"/>
<protein>
    <submittedName>
        <fullName evidence="1">Uncharacterized protein</fullName>
    </submittedName>
</protein>
<accession>A0A2T0X775</accession>
<sequence length="112" mass="12189">MDGNGFENAPDLGSALSIAIDETGKPKCRIDYSRYENFFDDLDVSDAQKHQMIEMLFIIGHAFYDAGFAYEFVGGPCGKLEESEDDSAAASQDVVGSSSITLRETFNLCAAE</sequence>
<reference evidence="1 2" key="1">
    <citation type="submission" date="2018-03" db="EMBL/GenBank/DDBJ databases">
        <title>Genomic Encyclopedia of Archaeal and Bacterial Type Strains, Phase II (KMG-II): from individual species to whole genera.</title>
        <authorList>
            <person name="Goeker M."/>
        </authorList>
    </citation>
    <scope>NUCLEOTIDE SEQUENCE [LARGE SCALE GENOMIC DNA]</scope>
    <source>
        <strain evidence="1 2">DSM 29318</strain>
    </source>
</reference>
<proteinExistence type="predicted"/>
<gene>
    <name evidence="1" type="ORF">BCF33_0400</name>
</gene>
<dbReference type="Proteomes" id="UP000238801">
    <property type="component" value="Unassembled WGS sequence"/>
</dbReference>
<keyword evidence="2" id="KW-1185">Reference proteome</keyword>
<comment type="caution">
    <text evidence="1">The sequence shown here is derived from an EMBL/GenBank/DDBJ whole genome shotgun (WGS) entry which is preliminary data.</text>
</comment>
<name>A0A2T0X775_9RHOB</name>
<dbReference type="EMBL" id="PVTT01000001">
    <property type="protein sequence ID" value="PRY94800.1"/>
    <property type="molecule type" value="Genomic_DNA"/>
</dbReference>
<organism evidence="1 2">
    <name type="scientific">Hasllibacter halocynthiae</name>
    <dbReference type="NCBI Taxonomy" id="595589"/>
    <lineage>
        <taxon>Bacteria</taxon>
        <taxon>Pseudomonadati</taxon>
        <taxon>Pseudomonadota</taxon>
        <taxon>Alphaproteobacteria</taxon>
        <taxon>Rhodobacterales</taxon>
        <taxon>Roseobacteraceae</taxon>
        <taxon>Hasllibacter</taxon>
    </lineage>
</organism>